<sequence length="84" mass="9592">MKLEQLKMHYEAGDLKIAVIYRDKFEGDKIPGWVTKFIKHNGVCLTLELEKGRDGIRCKRTFKSLNAAFAACKRVGFTEVDVKS</sequence>
<gene>
    <name evidence="1" type="ORF">BAL341_121</name>
</gene>
<evidence type="ECO:0000313" key="1">
    <source>
        <dbReference type="EMBL" id="VHO00343.1"/>
    </source>
</evidence>
<organism evidence="1">
    <name type="scientific">Rheinheimera sp. BAL341</name>
    <dbReference type="NCBI Taxonomy" id="1708203"/>
    <lineage>
        <taxon>Bacteria</taxon>
        <taxon>Pseudomonadati</taxon>
        <taxon>Pseudomonadota</taxon>
        <taxon>Gammaproteobacteria</taxon>
        <taxon>Chromatiales</taxon>
        <taxon>Chromatiaceae</taxon>
        <taxon>Rheinheimera</taxon>
    </lineage>
</organism>
<dbReference type="AlphaFoldDB" id="A0A486XFR3"/>
<reference evidence="1" key="1">
    <citation type="submission" date="2019-04" db="EMBL/GenBank/DDBJ databases">
        <authorList>
            <person name="Brambilla D."/>
        </authorList>
    </citation>
    <scope>NUCLEOTIDE SEQUENCE</scope>
    <source>
        <strain evidence="1">BAL1</strain>
    </source>
</reference>
<dbReference type="EMBL" id="CAAJGR010000040">
    <property type="protein sequence ID" value="VHO00343.1"/>
    <property type="molecule type" value="Genomic_DNA"/>
</dbReference>
<name>A0A486XFR3_9GAMM</name>
<proteinExistence type="predicted"/>
<accession>A0A486XFR3</accession>
<protein>
    <submittedName>
        <fullName evidence="1">Uncharacterized protein</fullName>
    </submittedName>
</protein>